<dbReference type="SMART" id="SM00418">
    <property type="entry name" value="HTH_ARSR"/>
    <property type="match status" value="1"/>
</dbReference>
<dbReference type="SUPFAM" id="SSF46785">
    <property type="entry name" value="Winged helix' DNA-binding domain"/>
    <property type="match status" value="1"/>
</dbReference>
<evidence type="ECO:0000313" key="6">
    <source>
        <dbReference type="Proteomes" id="UP001056693"/>
    </source>
</evidence>
<keyword evidence="2" id="KW-0238">DNA-binding</keyword>
<evidence type="ECO:0000256" key="3">
    <source>
        <dbReference type="ARBA" id="ARBA00023163"/>
    </source>
</evidence>
<accession>A0ABT0NGZ2</accession>
<dbReference type="Proteomes" id="UP001056693">
    <property type="component" value="Unassembled WGS sequence"/>
</dbReference>
<organism evidence="5 6">
    <name type="scientific">Ruminococcus bromii</name>
    <dbReference type="NCBI Taxonomy" id="40518"/>
    <lineage>
        <taxon>Bacteria</taxon>
        <taxon>Bacillati</taxon>
        <taxon>Bacillota</taxon>
        <taxon>Clostridia</taxon>
        <taxon>Eubacteriales</taxon>
        <taxon>Oscillospiraceae</taxon>
        <taxon>Ruminococcus</taxon>
    </lineage>
</organism>
<sequence>MNRLINGDRNMAELNEKKEKEIPDLEVLFDLADLFKVFGDSTRIRIMFAISDNEMSVLSIAEALNMEQSTISHQLRVLRQNKLVRVRREGKQIYYTLDDDHVKKIIEMGLDHVLE</sequence>
<dbReference type="PRINTS" id="PR00778">
    <property type="entry name" value="HTHARSR"/>
</dbReference>
<keyword evidence="6" id="KW-1185">Reference proteome</keyword>
<reference evidence="5 6" key="1">
    <citation type="submission" date="2019-03" db="EMBL/GenBank/DDBJ databases">
        <authorList>
            <person name="Molinero N."/>
            <person name="Sanchez B."/>
            <person name="Walker A."/>
            <person name="Duncan S."/>
            <person name="Delgado S."/>
            <person name="Margolles A."/>
        </authorList>
    </citation>
    <scope>NUCLEOTIDE SEQUENCE [LARGE SCALE GENOMIC DNA]</scope>
    <source>
        <strain evidence="5 6">IPLA60002</strain>
    </source>
</reference>
<keyword evidence="1" id="KW-0805">Transcription regulation</keyword>
<comment type="caution">
    <text evidence="5">The sequence shown here is derived from an EMBL/GenBank/DDBJ whole genome shotgun (WGS) entry which is preliminary data.</text>
</comment>
<gene>
    <name evidence="5" type="ORF">E2N93_05370</name>
</gene>
<dbReference type="CDD" id="cd00090">
    <property type="entry name" value="HTH_ARSR"/>
    <property type="match status" value="1"/>
</dbReference>
<evidence type="ECO:0000256" key="1">
    <source>
        <dbReference type="ARBA" id="ARBA00023015"/>
    </source>
</evidence>
<dbReference type="PROSITE" id="PS50987">
    <property type="entry name" value="HTH_ARSR_2"/>
    <property type="match status" value="1"/>
</dbReference>
<dbReference type="Gene3D" id="1.10.10.10">
    <property type="entry name" value="Winged helix-like DNA-binding domain superfamily/Winged helix DNA-binding domain"/>
    <property type="match status" value="1"/>
</dbReference>
<dbReference type="InterPro" id="IPR051011">
    <property type="entry name" value="Metal_resp_trans_reg"/>
</dbReference>
<dbReference type="EMBL" id="SNUZ01000007">
    <property type="protein sequence ID" value="MCL3787446.1"/>
    <property type="molecule type" value="Genomic_DNA"/>
</dbReference>
<dbReference type="PANTHER" id="PTHR43132:SF6">
    <property type="entry name" value="HTH-TYPE TRANSCRIPTIONAL REPRESSOR CZRA"/>
    <property type="match status" value="1"/>
</dbReference>
<dbReference type="InterPro" id="IPR036390">
    <property type="entry name" value="WH_DNA-bd_sf"/>
</dbReference>
<dbReference type="Pfam" id="PF01022">
    <property type="entry name" value="HTH_5"/>
    <property type="match status" value="1"/>
</dbReference>
<evidence type="ECO:0000259" key="4">
    <source>
        <dbReference type="PROSITE" id="PS50987"/>
    </source>
</evidence>
<dbReference type="NCBIfam" id="NF033788">
    <property type="entry name" value="HTH_metalloreg"/>
    <property type="match status" value="1"/>
</dbReference>
<protein>
    <submittedName>
        <fullName evidence="5">ArsR family transcriptional regulator</fullName>
    </submittedName>
</protein>
<proteinExistence type="predicted"/>
<evidence type="ECO:0000256" key="2">
    <source>
        <dbReference type="ARBA" id="ARBA00023125"/>
    </source>
</evidence>
<dbReference type="PANTHER" id="PTHR43132">
    <property type="entry name" value="ARSENICAL RESISTANCE OPERON REPRESSOR ARSR-RELATED"/>
    <property type="match status" value="1"/>
</dbReference>
<dbReference type="InterPro" id="IPR036388">
    <property type="entry name" value="WH-like_DNA-bd_sf"/>
</dbReference>
<dbReference type="InterPro" id="IPR001845">
    <property type="entry name" value="HTH_ArsR_DNA-bd_dom"/>
</dbReference>
<evidence type="ECO:0000313" key="5">
    <source>
        <dbReference type="EMBL" id="MCL3787446.1"/>
    </source>
</evidence>
<feature type="domain" description="HTH arsR-type" evidence="4">
    <location>
        <begin position="23"/>
        <end position="115"/>
    </location>
</feature>
<name>A0ABT0NGZ2_9FIRM</name>
<keyword evidence="3" id="KW-0804">Transcription</keyword>
<dbReference type="InterPro" id="IPR011991">
    <property type="entry name" value="ArsR-like_HTH"/>
</dbReference>